<dbReference type="InterPro" id="IPR050625">
    <property type="entry name" value="ParA/MinD_ATPase"/>
</dbReference>
<accession>A0A1F7RY94</accession>
<dbReference type="GO" id="GO:0051782">
    <property type="term" value="P:negative regulation of cell division"/>
    <property type="evidence" value="ECO:0007669"/>
    <property type="project" value="TreeGrafter"/>
</dbReference>
<feature type="non-terminal residue" evidence="3">
    <location>
        <position position="1"/>
    </location>
</feature>
<evidence type="ECO:0008006" key="5">
    <source>
        <dbReference type="Google" id="ProtNLM"/>
    </source>
</evidence>
<dbReference type="AlphaFoldDB" id="A0A1F7RY94"/>
<protein>
    <recommendedName>
        <fullName evidence="5">Carbon monoxide dehydrogenase</fullName>
    </recommendedName>
</protein>
<sequence>SYFKLNPKVNDIPEKYAIEKNGMKLLVMGTINTGGSGCACSINSFIRQLLRHLILENEDVVIMDMEAGIEHLGRGTSDHVDCFCIVTEPNITGLTTARRIVKLSNDVGIKYHIVIGNKILNDTDKNFIRTMENAGEPAYIPFSLRILEMSRNPGKTGKLEPETEEAIKNLVNRLETRIKGNN</sequence>
<evidence type="ECO:0000256" key="1">
    <source>
        <dbReference type="ARBA" id="ARBA00022741"/>
    </source>
</evidence>
<keyword evidence="2" id="KW-0067">ATP-binding</keyword>
<name>A0A1F7RY94_9BACT</name>
<dbReference type="GO" id="GO:0005829">
    <property type="term" value="C:cytosol"/>
    <property type="evidence" value="ECO:0007669"/>
    <property type="project" value="TreeGrafter"/>
</dbReference>
<proteinExistence type="predicted"/>
<evidence type="ECO:0000256" key="2">
    <source>
        <dbReference type="ARBA" id="ARBA00022840"/>
    </source>
</evidence>
<dbReference type="SUPFAM" id="SSF52540">
    <property type="entry name" value="P-loop containing nucleoside triphosphate hydrolases"/>
    <property type="match status" value="1"/>
</dbReference>
<dbReference type="GO" id="GO:0009898">
    <property type="term" value="C:cytoplasmic side of plasma membrane"/>
    <property type="evidence" value="ECO:0007669"/>
    <property type="project" value="TreeGrafter"/>
</dbReference>
<dbReference type="GO" id="GO:0016887">
    <property type="term" value="F:ATP hydrolysis activity"/>
    <property type="evidence" value="ECO:0007669"/>
    <property type="project" value="TreeGrafter"/>
</dbReference>
<reference evidence="3 4" key="1">
    <citation type="journal article" date="2016" name="Nat. Commun.">
        <title>Thousands of microbial genomes shed light on interconnected biogeochemical processes in an aquifer system.</title>
        <authorList>
            <person name="Anantharaman K."/>
            <person name="Brown C.T."/>
            <person name="Hug L.A."/>
            <person name="Sharon I."/>
            <person name="Castelle C.J."/>
            <person name="Probst A.J."/>
            <person name="Thomas B.C."/>
            <person name="Singh A."/>
            <person name="Wilkins M.J."/>
            <person name="Karaoz U."/>
            <person name="Brodie E.L."/>
            <person name="Williams K.H."/>
            <person name="Hubbard S.S."/>
            <person name="Banfield J.F."/>
        </authorList>
    </citation>
    <scope>NUCLEOTIDE SEQUENCE [LARGE SCALE GENOMIC DNA]</scope>
</reference>
<gene>
    <name evidence="3" type="ORF">A2161_13175</name>
</gene>
<dbReference type="EMBL" id="MGDD01000124">
    <property type="protein sequence ID" value="OGL46512.1"/>
    <property type="molecule type" value="Genomic_DNA"/>
</dbReference>
<dbReference type="GO" id="GO:0005524">
    <property type="term" value="F:ATP binding"/>
    <property type="evidence" value="ECO:0007669"/>
    <property type="project" value="UniProtKB-KW"/>
</dbReference>
<organism evidence="3 4">
    <name type="scientific">Candidatus Schekmanbacteria bacterium RBG_13_48_7</name>
    <dbReference type="NCBI Taxonomy" id="1817878"/>
    <lineage>
        <taxon>Bacteria</taxon>
        <taxon>Candidatus Schekmaniibacteriota</taxon>
    </lineage>
</organism>
<dbReference type="PANTHER" id="PTHR43384">
    <property type="entry name" value="SEPTUM SITE-DETERMINING PROTEIN MIND HOMOLOG, CHLOROPLASTIC-RELATED"/>
    <property type="match status" value="1"/>
</dbReference>
<evidence type="ECO:0000313" key="3">
    <source>
        <dbReference type="EMBL" id="OGL46512.1"/>
    </source>
</evidence>
<dbReference type="Proteomes" id="UP000179266">
    <property type="component" value="Unassembled WGS sequence"/>
</dbReference>
<keyword evidence="1" id="KW-0547">Nucleotide-binding</keyword>
<comment type="caution">
    <text evidence="3">The sequence shown here is derived from an EMBL/GenBank/DDBJ whole genome shotgun (WGS) entry which is preliminary data.</text>
</comment>
<dbReference type="Gene3D" id="3.40.50.300">
    <property type="entry name" value="P-loop containing nucleotide triphosphate hydrolases"/>
    <property type="match status" value="1"/>
</dbReference>
<dbReference type="InterPro" id="IPR027417">
    <property type="entry name" value="P-loop_NTPase"/>
</dbReference>
<evidence type="ECO:0000313" key="4">
    <source>
        <dbReference type="Proteomes" id="UP000179266"/>
    </source>
</evidence>
<dbReference type="PANTHER" id="PTHR43384:SF6">
    <property type="entry name" value="SEPTUM SITE-DETERMINING PROTEIN MIND HOMOLOG, CHLOROPLASTIC"/>
    <property type="match status" value="1"/>
</dbReference>